<evidence type="ECO:0000313" key="2">
    <source>
        <dbReference type="EMBL" id="EFE65849.2"/>
    </source>
</evidence>
<accession>D6A4K9</accession>
<feature type="transmembrane region" description="Helical" evidence="1">
    <location>
        <begin position="6"/>
        <end position="30"/>
    </location>
</feature>
<protein>
    <submittedName>
        <fullName evidence="2">Predicted protein</fullName>
    </submittedName>
</protein>
<dbReference type="Proteomes" id="UP000003824">
    <property type="component" value="Unassembled WGS sequence"/>
</dbReference>
<evidence type="ECO:0000256" key="1">
    <source>
        <dbReference type="SAM" id="Phobius"/>
    </source>
</evidence>
<keyword evidence="1" id="KW-1133">Transmembrane helix</keyword>
<dbReference type="AlphaFoldDB" id="D6A4K9"/>
<name>D6A4K9_STRV1</name>
<keyword evidence="1" id="KW-0812">Transmembrane</keyword>
<reference evidence="3" key="1">
    <citation type="submission" date="2008-12" db="EMBL/GenBank/DDBJ databases">
        <title>Annotation of Streptomyces ghanaensis ATCC 14672.</title>
        <authorList>
            <consortium name="The Broad Institute Genome Sequencing Platform"/>
            <consortium name="Broad Institute Microbial Sequencing Center"/>
            <person name="Fischbach M."/>
            <person name="Ward D."/>
            <person name="Young S."/>
            <person name="Kodira C.D."/>
            <person name="Zeng Q."/>
            <person name="Koehrsen M."/>
            <person name="Godfrey P."/>
            <person name="Alvarado L."/>
            <person name="Berlin A.M."/>
            <person name="Borenstein D."/>
            <person name="Chen Z."/>
            <person name="Engels R."/>
            <person name="Freedman E."/>
            <person name="Gellesch M."/>
            <person name="Goldberg J."/>
            <person name="Griggs A."/>
            <person name="Gujja S."/>
            <person name="Heiman D.I."/>
            <person name="Hepburn T.A."/>
            <person name="Howarth C."/>
            <person name="Jen D."/>
            <person name="Larson L."/>
            <person name="Lewis B."/>
            <person name="Mehta T."/>
            <person name="Park D."/>
            <person name="Pearson M."/>
            <person name="Roberts A."/>
            <person name="Saif S."/>
            <person name="Shea T.D."/>
            <person name="Shenoy N."/>
            <person name="Sisk P."/>
            <person name="Stolte C."/>
            <person name="Sykes S.N."/>
            <person name="Walk T."/>
            <person name="White J."/>
            <person name="Yandava C."/>
            <person name="Straight P."/>
            <person name="Clardy J."/>
            <person name="Hung D."/>
            <person name="Kolter R."/>
            <person name="Mekalanos J."/>
            <person name="Walker S."/>
            <person name="Walsh C.T."/>
            <person name="Wieland B.L.C."/>
            <person name="Ilzarbe M."/>
            <person name="Galagan J."/>
            <person name="Nusbaum C."/>
            <person name="Birren B."/>
        </authorList>
    </citation>
    <scope>NUCLEOTIDE SEQUENCE [LARGE SCALE GENOMIC DNA]</scope>
    <source>
        <strain evidence="3">ATCC 14672 / DSM 40746 / JCM 4963 / KCTC 9882 / NRRL B-12104 / FH 1290</strain>
    </source>
</reference>
<gene>
    <name evidence="2" type="ORF">SSFG_01103</name>
</gene>
<dbReference type="EMBL" id="DS999641">
    <property type="protein sequence ID" value="EFE65849.2"/>
    <property type="molecule type" value="Genomic_DNA"/>
</dbReference>
<organism evidence="2 3">
    <name type="scientific">Streptomyces viridosporus (strain ATCC 14672 / DSM 40746 / JCM 4963 / KCTC 9882 / NRRL B-12104 / FH 1290)</name>
    <name type="common">Streptomyces ghanaensis</name>
    <dbReference type="NCBI Taxonomy" id="566461"/>
    <lineage>
        <taxon>Bacteria</taxon>
        <taxon>Bacillati</taxon>
        <taxon>Actinomycetota</taxon>
        <taxon>Actinomycetes</taxon>
        <taxon>Kitasatosporales</taxon>
        <taxon>Streptomycetaceae</taxon>
        <taxon>Streptomyces</taxon>
    </lineage>
</organism>
<evidence type="ECO:0000313" key="3">
    <source>
        <dbReference type="Proteomes" id="UP000003824"/>
    </source>
</evidence>
<sequence length="38" mass="3987">MIPLPSLLAACQISVTGWIALAGIGFLAVFGNRISNDR</sequence>
<keyword evidence="1" id="KW-0472">Membrane</keyword>
<proteinExistence type="predicted"/>